<evidence type="ECO:0000256" key="1">
    <source>
        <dbReference type="SAM" id="MobiDB-lite"/>
    </source>
</evidence>
<evidence type="ECO:0000313" key="3">
    <source>
        <dbReference type="EMBL" id="AGF72988.1"/>
    </source>
</evidence>
<dbReference type="AlphaFoldDB" id="M1NNT8"/>
<name>M1NNT8_9CORY</name>
<evidence type="ECO:0000259" key="2">
    <source>
        <dbReference type="Pfam" id="PF10979"/>
    </source>
</evidence>
<proteinExistence type="predicted"/>
<protein>
    <recommendedName>
        <fullName evidence="2">DUF2786 domain-containing protein</fullName>
    </recommendedName>
</protein>
<gene>
    <name evidence="3" type="ORF">A605_09930</name>
</gene>
<dbReference type="PATRIC" id="fig|1121362.3.peg.2009"/>
<feature type="region of interest" description="Disordered" evidence="1">
    <location>
        <begin position="341"/>
        <end position="370"/>
    </location>
</feature>
<reference evidence="3 4" key="1">
    <citation type="journal article" date="2012" name="Stand. Genomic Sci.">
        <title>Genome sequence of the halotolerant bacterium Corynebacterium halotolerans type strain YIM 70093(T) (= DSM 44683(T)).</title>
        <authorList>
            <person name="Ruckert C."/>
            <person name="Albersmeier A."/>
            <person name="Al-Dilaimi A."/>
            <person name="Niehaus K."/>
            <person name="Szczepanowski R."/>
            <person name="Kalinowski J."/>
        </authorList>
    </citation>
    <scope>NUCLEOTIDE SEQUENCE [LARGE SCALE GENOMIC DNA]</scope>
    <source>
        <strain evidence="3">YIM 70093</strain>
    </source>
</reference>
<sequence length="370" mass="40638">MTTHHLSPAPADLHLHRVRRDHEQALVDQILAATATAACRGWTPDDLRHVLGNGVAHLLFLAHHRVTAAAATTESVRRAWRRQCHAVDPLPWAVTELENWLTTLRELPLLADEEILTDLHQLHEREEDPDGPDGLDGQQRRAAHRIAGLLRKAESTTFDAEAETLVAKAQQLRQRHRIDTALTPPGSPATSVELLALRVRMSAPWIRHQFLLLAQIAGANSCTAVLLSAHGIATVIGEAGDVRHTVDLFASLNRQCAHFMRISAGAHEASRTGQTTAYRRAFLLAYASRIGALLREAGADAAEDREDSDRALPVLAERSAAAEERTRQLFPALRGISFSSRHARGHRDGRVAAGRSHLRGDRAGLDRRSA</sequence>
<dbReference type="OrthoDB" id="3508128at2"/>
<dbReference type="eggNOG" id="ENOG5031KBW">
    <property type="taxonomic scope" value="Bacteria"/>
</dbReference>
<dbReference type="KEGG" id="chn:A605_09930"/>
<evidence type="ECO:0000313" key="4">
    <source>
        <dbReference type="Proteomes" id="UP000011723"/>
    </source>
</evidence>
<dbReference type="RefSeq" id="WP_015401407.1">
    <property type="nucleotide sequence ID" value="NC_020302.1"/>
</dbReference>
<feature type="domain" description="DUF2786" evidence="2">
    <location>
        <begin position="142"/>
        <end position="179"/>
    </location>
</feature>
<keyword evidence="4" id="KW-1185">Reference proteome</keyword>
<dbReference type="Proteomes" id="UP000011723">
    <property type="component" value="Chromosome"/>
</dbReference>
<organism evidence="3 4">
    <name type="scientific">Corynebacterium halotolerans YIM 70093 = DSM 44683</name>
    <dbReference type="NCBI Taxonomy" id="1121362"/>
    <lineage>
        <taxon>Bacteria</taxon>
        <taxon>Bacillati</taxon>
        <taxon>Actinomycetota</taxon>
        <taxon>Actinomycetes</taxon>
        <taxon>Mycobacteriales</taxon>
        <taxon>Corynebacteriaceae</taxon>
        <taxon>Corynebacterium</taxon>
    </lineage>
</organism>
<feature type="compositionally biased region" description="Basic and acidic residues" evidence="1">
    <location>
        <begin position="358"/>
        <end position="370"/>
    </location>
</feature>
<dbReference type="EMBL" id="CP003697">
    <property type="protein sequence ID" value="AGF72988.1"/>
    <property type="molecule type" value="Genomic_DNA"/>
</dbReference>
<dbReference type="STRING" id="1121362.A605_09930"/>
<accession>M1NNT8</accession>
<dbReference type="HOGENOM" id="CLU_042647_0_0_11"/>
<dbReference type="InterPro" id="IPR024498">
    <property type="entry name" value="DUF2786"/>
</dbReference>
<dbReference type="Pfam" id="PF10979">
    <property type="entry name" value="DUF2786"/>
    <property type="match status" value="1"/>
</dbReference>